<proteinExistence type="predicted"/>
<gene>
    <name evidence="1" type="ORF">Pcinc_028674</name>
</gene>
<keyword evidence="2" id="KW-1185">Reference proteome</keyword>
<accession>A0AAE1F1H6</accession>
<organism evidence="1 2">
    <name type="scientific">Petrolisthes cinctipes</name>
    <name type="common">Flat porcelain crab</name>
    <dbReference type="NCBI Taxonomy" id="88211"/>
    <lineage>
        <taxon>Eukaryota</taxon>
        <taxon>Metazoa</taxon>
        <taxon>Ecdysozoa</taxon>
        <taxon>Arthropoda</taxon>
        <taxon>Crustacea</taxon>
        <taxon>Multicrustacea</taxon>
        <taxon>Malacostraca</taxon>
        <taxon>Eumalacostraca</taxon>
        <taxon>Eucarida</taxon>
        <taxon>Decapoda</taxon>
        <taxon>Pleocyemata</taxon>
        <taxon>Anomura</taxon>
        <taxon>Galatheoidea</taxon>
        <taxon>Porcellanidae</taxon>
        <taxon>Petrolisthes</taxon>
    </lineage>
</organism>
<dbReference type="Proteomes" id="UP001286313">
    <property type="component" value="Unassembled WGS sequence"/>
</dbReference>
<dbReference type="AlphaFoldDB" id="A0AAE1F1H6"/>
<name>A0AAE1F1H6_PETCI</name>
<sequence length="129" mass="14873">MGPDNIHPRLLKECSTELAKPLSYFFKLSLSSDAVPETWKVSHVSPFSKKEANLILSIIALFVSRLICKPMQRIVTRSLQLSRLSPFVRDRQFGFRPKSSLTDQLLLTYNYITLHYDLGETIEYRPCPL</sequence>
<protein>
    <recommendedName>
        <fullName evidence="3">Reverse transcriptase</fullName>
    </recommendedName>
</protein>
<reference evidence="1" key="1">
    <citation type="submission" date="2023-10" db="EMBL/GenBank/DDBJ databases">
        <title>Genome assemblies of two species of porcelain crab, Petrolisthes cinctipes and Petrolisthes manimaculis (Anomura: Porcellanidae).</title>
        <authorList>
            <person name="Angst P."/>
        </authorList>
    </citation>
    <scope>NUCLEOTIDE SEQUENCE</scope>
    <source>
        <strain evidence="1">PB745_01</strain>
        <tissue evidence="1">Gill</tissue>
    </source>
</reference>
<comment type="caution">
    <text evidence="1">The sequence shown here is derived from an EMBL/GenBank/DDBJ whole genome shotgun (WGS) entry which is preliminary data.</text>
</comment>
<evidence type="ECO:0008006" key="3">
    <source>
        <dbReference type="Google" id="ProtNLM"/>
    </source>
</evidence>
<evidence type="ECO:0000313" key="1">
    <source>
        <dbReference type="EMBL" id="KAK3865739.1"/>
    </source>
</evidence>
<evidence type="ECO:0000313" key="2">
    <source>
        <dbReference type="Proteomes" id="UP001286313"/>
    </source>
</evidence>
<dbReference type="EMBL" id="JAWQEG010003531">
    <property type="protein sequence ID" value="KAK3865739.1"/>
    <property type="molecule type" value="Genomic_DNA"/>
</dbReference>